<proteinExistence type="predicted"/>
<accession>A0A9J6H7V3</accession>
<evidence type="ECO:0000313" key="2">
    <source>
        <dbReference type="Proteomes" id="UP000821853"/>
    </source>
</evidence>
<evidence type="ECO:0000313" key="1">
    <source>
        <dbReference type="EMBL" id="KAH9382781.1"/>
    </source>
</evidence>
<reference evidence="1 2" key="1">
    <citation type="journal article" date="2020" name="Cell">
        <title>Large-Scale Comparative Analyses of Tick Genomes Elucidate Their Genetic Diversity and Vector Capacities.</title>
        <authorList>
            <consortium name="Tick Genome and Microbiome Consortium (TIGMIC)"/>
            <person name="Jia N."/>
            <person name="Wang J."/>
            <person name="Shi W."/>
            <person name="Du L."/>
            <person name="Sun Y."/>
            <person name="Zhan W."/>
            <person name="Jiang J.F."/>
            <person name="Wang Q."/>
            <person name="Zhang B."/>
            <person name="Ji P."/>
            <person name="Bell-Sakyi L."/>
            <person name="Cui X.M."/>
            <person name="Yuan T.T."/>
            <person name="Jiang B.G."/>
            <person name="Yang W.F."/>
            <person name="Lam T.T."/>
            <person name="Chang Q.C."/>
            <person name="Ding S.J."/>
            <person name="Wang X.J."/>
            <person name="Zhu J.G."/>
            <person name="Ruan X.D."/>
            <person name="Zhao L."/>
            <person name="Wei J.T."/>
            <person name="Ye R.Z."/>
            <person name="Que T.C."/>
            <person name="Du C.H."/>
            <person name="Zhou Y.H."/>
            <person name="Cheng J.X."/>
            <person name="Dai P.F."/>
            <person name="Guo W.B."/>
            <person name="Han X.H."/>
            <person name="Huang E.J."/>
            <person name="Li L.F."/>
            <person name="Wei W."/>
            <person name="Gao Y.C."/>
            <person name="Liu J.Z."/>
            <person name="Shao H.Z."/>
            <person name="Wang X."/>
            <person name="Wang C.C."/>
            <person name="Yang T.C."/>
            <person name="Huo Q.B."/>
            <person name="Li W."/>
            <person name="Chen H.Y."/>
            <person name="Chen S.E."/>
            <person name="Zhou L.G."/>
            <person name="Ni X.B."/>
            <person name="Tian J.H."/>
            <person name="Sheng Y."/>
            <person name="Liu T."/>
            <person name="Pan Y.S."/>
            <person name="Xia L.Y."/>
            <person name="Li J."/>
            <person name="Zhao F."/>
            <person name="Cao W.C."/>
        </authorList>
    </citation>
    <scope>NUCLEOTIDE SEQUENCE [LARGE SCALE GENOMIC DNA]</scope>
    <source>
        <strain evidence="1">HaeL-2018</strain>
    </source>
</reference>
<comment type="caution">
    <text evidence="1">The sequence shown here is derived from an EMBL/GenBank/DDBJ whole genome shotgun (WGS) entry which is preliminary data.</text>
</comment>
<name>A0A9J6H7V3_HAELO</name>
<gene>
    <name evidence="1" type="ORF">HPB48_023343</name>
</gene>
<organism evidence="1 2">
    <name type="scientific">Haemaphysalis longicornis</name>
    <name type="common">Bush tick</name>
    <dbReference type="NCBI Taxonomy" id="44386"/>
    <lineage>
        <taxon>Eukaryota</taxon>
        <taxon>Metazoa</taxon>
        <taxon>Ecdysozoa</taxon>
        <taxon>Arthropoda</taxon>
        <taxon>Chelicerata</taxon>
        <taxon>Arachnida</taxon>
        <taxon>Acari</taxon>
        <taxon>Parasitiformes</taxon>
        <taxon>Ixodida</taxon>
        <taxon>Ixodoidea</taxon>
        <taxon>Ixodidae</taxon>
        <taxon>Haemaphysalinae</taxon>
        <taxon>Haemaphysalis</taxon>
    </lineage>
</organism>
<dbReference type="VEuPathDB" id="VectorBase:HLOH_056549"/>
<dbReference type="EMBL" id="JABSTR010000341">
    <property type="protein sequence ID" value="KAH9382781.1"/>
    <property type="molecule type" value="Genomic_DNA"/>
</dbReference>
<dbReference type="Proteomes" id="UP000821853">
    <property type="component" value="Unassembled WGS sequence"/>
</dbReference>
<keyword evidence="2" id="KW-1185">Reference proteome</keyword>
<sequence>MTYCGVKDINIGRAGYEVKTYFAATENSCKGAILCINPATKKQKFQRRRNQPKNSTALVVRRIKNTRSVIVRFGAIKVPFYITYAPSIGKCSLYYKNSDICYAFCRLSHGANVCRSPEDVIWCGCHESNLDNKHD</sequence>
<protein>
    <submittedName>
        <fullName evidence="1">Uncharacterized protein</fullName>
    </submittedName>
</protein>
<dbReference type="AlphaFoldDB" id="A0A9J6H7V3"/>